<dbReference type="EMBL" id="BAABFT010000007">
    <property type="protein sequence ID" value="GAA4327019.1"/>
    <property type="molecule type" value="Genomic_DNA"/>
</dbReference>
<dbReference type="Pfam" id="PF08447">
    <property type="entry name" value="PAS_3"/>
    <property type="match status" value="1"/>
</dbReference>
<proteinExistence type="predicted"/>
<sequence length="429" mass="48485">MSFEKLIPGDTALLEILKHTKEPTAIYTSPDLRIGFINHAMMKLWQKTTLIVGKPLIDAAPEFAPFIPLLEQVWRTGKPYIAVDTPANIDRHGELTTHYFDFEYRPVFDSAGSVQAIINTTTEVTERLSTLQQLQAQDIQQEQLKNELIAANKELLKTQGELAEINLNLQLHLSKSEENELFLQRFIMQAPAALTLLRGPQLIYDIFNTKYQQLVPGRDLEGRSIFEALPELTGTPLEDILNKVYHEGTPFSIADSLVPIAEYESGPTHERYFTFNFVPWYNDKGEIDGVLNLAYEVTDHVKNQTKIVKLNDELQKVNGQLLMAAGAARIGTWFIEPDSKALTYNTVLADIFGYEGSEPMTYDQAIAQVEPEFRDHLVKEIALAIQNGYYYDVTYQHKRFNDGKVIWLRSTGQISGGENQGIIAFSGVV</sequence>
<dbReference type="Gene3D" id="3.30.450.20">
    <property type="entry name" value="PAS domain"/>
    <property type="match status" value="3"/>
</dbReference>
<dbReference type="InterPro" id="IPR013656">
    <property type="entry name" value="PAS_4"/>
</dbReference>
<organism evidence="4 5">
    <name type="scientific">Mucilaginibacter gynuensis</name>
    <dbReference type="NCBI Taxonomy" id="1302236"/>
    <lineage>
        <taxon>Bacteria</taxon>
        <taxon>Pseudomonadati</taxon>
        <taxon>Bacteroidota</taxon>
        <taxon>Sphingobacteriia</taxon>
        <taxon>Sphingobacteriales</taxon>
        <taxon>Sphingobacteriaceae</taxon>
        <taxon>Mucilaginibacter</taxon>
    </lineage>
</organism>
<name>A0ABP8GMM4_9SPHI</name>
<evidence type="ECO:0008006" key="6">
    <source>
        <dbReference type="Google" id="ProtNLM"/>
    </source>
</evidence>
<dbReference type="InterPro" id="IPR013655">
    <property type="entry name" value="PAS_fold_3"/>
</dbReference>
<dbReference type="Pfam" id="PF08448">
    <property type="entry name" value="PAS_4"/>
    <property type="match status" value="2"/>
</dbReference>
<keyword evidence="1" id="KW-0175">Coiled coil</keyword>
<dbReference type="Proteomes" id="UP001500582">
    <property type="component" value="Unassembled WGS sequence"/>
</dbReference>
<dbReference type="RefSeq" id="WP_345211950.1">
    <property type="nucleotide sequence ID" value="NZ_BAABFT010000007.1"/>
</dbReference>
<gene>
    <name evidence="4" type="ORF">GCM10023149_30190</name>
</gene>
<dbReference type="CDD" id="cd00130">
    <property type="entry name" value="PAS"/>
    <property type="match status" value="1"/>
</dbReference>
<evidence type="ECO:0000259" key="3">
    <source>
        <dbReference type="Pfam" id="PF08448"/>
    </source>
</evidence>
<evidence type="ECO:0000313" key="4">
    <source>
        <dbReference type="EMBL" id="GAA4327019.1"/>
    </source>
</evidence>
<feature type="domain" description="PAS fold-4" evidence="3">
    <location>
        <begin position="26"/>
        <end position="127"/>
    </location>
</feature>
<feature type="domain" description="PAS fold-4" evidence="3">
    <location>
        <begin position="189"/>
        <end position="300"/>
    </location>
</feature>
<comment type="caution">
    <text evidence="4">The sequence shown here is derived from an EMBL/GenBank/DDBJ whole genome shotgun (WGS) entry which is preliminary data.</text>
</comment>
<evidence type="ECO:0000313" key="5">
    <source>
        <dbReference type="Proteomes" id="UP001500582"/>
    </source>
</evidence>
<dbReference type="SUPFAM" id="SSF55785">
    <property type="entry name" value="PYP-like sensor domain (PAS domain)"/>
    <property type="match status" value="2"/>
</dbReference>
<keyword evidence="5" id="KW-1185">Reference proteome</keyword>
<evidence type="ECO:0000259" key="2">
    <source>
        <dbReference type="Pfam" id="PF08447"/>
    </source>
</evidence>
<dbReference type="InterPro" id="IPR000014">
    <property type="entry name" value="PAS"/>
</dbReference>
<reference evidence="5" key="1">
    <citation type="journal article" date="2019" name="Int. J. Syst. Evol. Microbiol.">
        <title>The Global Catalogue of Microorganisms (GCM) 10K type strain sequencing project: providing services to taxonomists for standard genome sequencing and annotation.</title>
        <authorList>
            <consortium name="The Broad Institute Genomics Platform"/>
            <consortium name="The Broad Institute Genome Sequencing Center for Infectious Disease"/>
            <person name="Wu L."/>
            <person name="Ma J."/>
        </authorList>
    </citation>
    <scope>NUCLEOTIDE SEQUENCE [LARGE SCALE GENOMIC DNA]</scope>
    <source>
        <strain evidence="5">JCM 17705</strain>
    </source>
</reference>
<protein>
    <recommendedName>
        <fullName evidence="6">PAS domain S-box-containing protein</fullName>
    </recommendedName>
</protein>
<feature type="domain" description="PAS fold-3" evidence="2">
    <location>
        <begin position="345"/>
        <end position="429"/>
    </location>
</feature>
<dbReference type="InterPro" id="IPR035965">
    <property type="entry name" value="PAS-like_dom_sf"/>
</dbReference>
<accession>A0ABP8GMM4</accession>
<feature type="coiled-coil region" evidence="1">
    <location>
        <begin position="134"/>
        <end position="161"/>
    </location>
</feature>
<evidence type="ECO:0000256" key="1">
    <source>
        <dbReference type="SAM" id="Coils"/>
    </source>
</evidence>